<reference evidence="1 2" key="1">
    <citation type="journal article" date="2021" name="Int. J. Syst. Evol. Microbiol.">
        <title>Reticulibacter mediterranei gen. nov., sp. nov., within the new family Reticulibacteraceae fam. nov., and Ktedonospora formicarum gen. nov., sp. nov., Ktedonobacter robiniae sp. nov., Dictyobacter formicarum sp. nov. and Dictyobacter arantiisoli sp. nov., belonging to the class Ktedonobacteria.</title>
        <authorList>
            <person name="Yabe S."/>
            <person name="Zheng Y."/>
            <person name="Wang C.M."/>
            <person name="Sakai Y."/>
            <person name="Abe K."/>
            <person name="Yokota A."/>
            <person name="Donadio S."/>
            <person name="Cavaletti L."/>
            <person name="Monciardini P."/>
        </authorList>
    </citation>
    <scope>NUCLEOTIDE SEQUENCE [LARGE SCALE GENOMIC DNA]</scope>
    <source>
        <strain evidence="1 2">SOSP1-30</strain>
    </source>
</reference>
<evidence type="ECO:0000313" key="2">
    <source>
        <dbReference type="Proteomes" id="UP000654345"/>
    </source>
</evidence>
<name>A0ABQ3UZ62_9CHLR</name>
<accession>A0ABQ3UZ62</accession>
<comment type="caution">
    <text evidence="1">The sequence shown here is derived from an EMBL/GenBank/DDBJ whole genome shotgun (WGS) entry which is preliminary data.</text>
</comment>
<gene>
    <name evidence="1" type="ORF">KSB_61250</name>
</gene>
<protein>
    <submittedName>
        <fullName evidence="1">Uncharacterized protein</fullName>
    </submittedName>
</protein>
<organism evidence="1 2">
    <name type="scientific">Ktedonobacter robiniae</name>
    <dbReference type="NCBI Taxonomy" id="2778365"/>
    <lineage>
        <taxon>Bacteria</taxon>
        <taxon>Bacillati</taxon>
        <taxon>Chloroflexota</taxon>
        <taxon>Ktedonobacteria</taxon>
        <taxon>Ktedonobacterales</taxon>
        <taxon>Ktedonobacteraceae</taxon>
        <taxon>Ktedonobacter</taxon>
    </lineage>
</organism>
<evidence type="ECO:0000313" key="1">
    <source>
        <dbReference type="EMBL" id="GHO57650.1"/>
    </source>
</evidence>
<dbReference type="EMBL" id="BNJG01000002">
    <property type="protein sequence ID" value="GHO57650.1"/>
    <property type="molecule type" value="Genomic_DNA"/>
</dbReference>
<sequence>MREYQVAIRRTIERPWTNMEPLRLGGVPKGLGTPNFSCTVSCKEEPYLEEEPYLLLCLYGS</sequence>
<keyword evidence="2" id="KW-1185">Reference proteome</keyword>
<proteinExistence type="predicted"/>
<dbReference type="Proteomes" id="UP000654345">
    <property type="component" value="Unassembled WGS sequence"/>
</dbReference>